<dbReference type="PANTHER" id="PTHR39474:SF1">
    <property type="entry name" value="FUNGAL SPECIFIC TRANSCRIPTION FACTOR"/>
    <property type="match status" value="1"/>
</dbReference>
<feature type="non-terminal residue" evidence="1">
    <location>
        <position position="57"/>
    </location>
</feature>
<evidence type="ECO:0000313" key="2">
    <source>
        <dbReference type="Proteomes" id="UP000269721"/>
    </source>
</evidence>
<dbReference type="Proteomes" id="UP000269721">
    <property type="component" value="Unassembled WGS sequence"/>
</dbReference>
<name>A0A4P9WJ54_9FUNG</name>
<dbReference type="EMBL" id="KZ994472">
    <property type="protein sequence ID" value="RKO92854.1"/>
    <property type="molecule type" value="Genomic_DNA"/>
</dbReference>
<organism evidence="1 2">
    <name type="scientific">Blyttiomyces helicus</name>
    <dbReference type="NCBI Taxonomy" id="388810"/>
    <lineage>
        <taxon>Eukaryota</taxon>
        <taxon>Fungi</taxon>
        <taxon>Fungi incertae sedis</taxon>
        <taxon>Chytridiomycota</taxon>
        <taxon>Chytridiomycota incertae sedis</taxon>
        <taxon>Chytridiomycetes</taxon>
        <taxon>Chytridiomycetes incertae sedis</taxon>
        <taxon>Blyttiomyces</taxon>
    </lineage>
</organism>
<accession>A0A4P9WJ54</accession>
<reference evidence="2" key="1">
    <citation type="journal article" date="2018" name="Nat. Microbiol.">
        <title>Leveraging single-cell genomics to expand the fungal tree of life.</title>
        <authorList>
            <person name="Ahrendt S.R."/>
            <person name="Quandt C.A."/>
            <person name="Ciobanu D."/>
            <person name="Clum A."/>
            <person name="Salamov A."/>
            <person name="Andreopoulos B."/>
            <person name="Cheng J.F."/>
            <person name="Woyke T."/>
            <person name="Pelin A."/>
            <person name="Henrissat B."/>
            <person name="Reynolds N.K."/>
            <person name="Benny G.L."/>
            <person name="Smith M.E."/>
            <person name="James T.Y."/>
            <person name="Grigoriev I.V."/>
        </authorList>
    </citation>
    <scope>NUCLEOTIDE SEQUENCE [LARGE SCALE GENOMIC DNA]</scope>
</reference>
<proteinExistence type="predicted"/>
<gene>
    <name evidence="1" type="ORF">BDK51DRAFT_10955</name>
</gene>
<sequence>NVVKLDLLGPIVVNENGTLSRITNWDKMQPDEQARTVRVLTKRNAARLQKLKELEGE</sequence>
<keyword evidence="2" id="KW-1185">Reference proteome</keyword>
<dbReference type="AlphaFoldDB" id="A0A4P9WJ54"/>
<dbReference type="PANTHER" id="PTHR39474">
    <property type="entry name" value="UNNAMED PRODUCT"/>
    <property type="match status" value="1"/>
</dbReference>
<feature type="non-terminal residue" evidence="1">
    <location>
        <position position="1"/>
    </location>
</feature>
<evidence type="ECO:0000313" key="1">
    <source>
        <dbReference type="EMBL" id="RKO92854.1"/>
    </source>
</evidence>
<protein>
    <submittedName>
        <fullName evidence="1">Uncharacterized protein</fullName>
    </submittedName>
</protein>
<dbReference type="OrthoDB" id="4590138at2759"/>